<dbReference type="Proteomes" id="UP000308697">
    <property type="component" value="Unassembled WGS sequence"/>
</dbReference>
<dbReference type="RefSeq" id="WP_136742721.1">
    <property type="nucleotide sequence ID" value="NZ_SUMB01000010.1"/>
</dbReference>
<sequence>MTSSPPHDEPHRTGGRKSTHPLRTIREIRDSLPEDQLHHFDAELSETDIDDLPAMLTRWAKLGNDGFMEFLLSTPFEGLEFGERSYDEQDDSK</sequence>
<evidence type="ECO:0000256" key="1">
    <source>
        <dbReference type="SAM" id="MobiDB-lite"/>
    </source>
</evidence>
<dbReference type="EMBL" id="SUMB01000010">
    <property type="protein sequence ID" value="TJZ46125.1"/>
    <property type="molecule type" value="Genomic_DNA"/>
</dbReference>
<evidence type="ECO:0000313" key="2">
    <source>
        <dbReference type="EMBL" id="TJZ46125.1"/>
    </source>
</evidence>
<gene>
    <name evidence="2" type="ORF">FCH28_26765</name>
</gene>
<keyword evidence="3" id="KW-1185">Reference proteome</keyword>
<feature type="region of interest" description="Disordered" evidence="1">
    <location>
        <begin position="1"/>
        <end position="23"/>
    </location>
</feature>
<reference evidence="2 3" key="1">
    <citation type="submission" date="2019-04" db="EMBL/GenBank/DDBJ databases">
        <title>Streptomyces piniterrae sp. nov., a heliquinomycin-producing actinomycete isolated from rhizosphere soil of Pinus yunnanensis.</title>
        <authorList>
            <person name="Zhuang X."/>
            <person name="Zhao J."/>
        </authorList>
    </citation>
    <scope>NUCLEOTIDE SEQUENCE [LARGE SCALE GENOMIC DNA]</scope>
    <source>
        <strain evidence="3">jys28</strain>
    </source>
</reference>
<dbReference type="AlphaFoldDB" id="A0A4U0MY81"/>
<feature type="compositionally biased region" description="Basic and acidic residues" evidence="1">
    <location>
        <begin position="1"/>
        <end position="12"/>
    </location>
</feature>
<proteinExistence type="predicted"/>
<name>A0A4U0MY81_9ACTN</name>
<protein>
    <submittedName>
        <fullName evidence="2">Uncharacterized protein</fullName>
    </submittedName>
</protein>
<evidence type="ECO:0000313" key="3">
    <source>
        <dbReference type="Proteomes" id="UP000308697"/>
    </source>
</evidence>
<accession>A0A4U0MY81</accession>
<dbReference type="OrthoDB" id="4232098at2"/>
<organism evidence="2 3">
    <name type="scientific">Streptomyces piniterrae</name>
    <dbReference type="NCBI Taxonomy" id="2571125"/>
    <lineage>
        <taxon>Bacteria</taxon>
        <taxon>Bacillati</taxon>
        <taxon>Actinomycetota</taxon>
        <taxon>Actinomycetes</taxon>
        <taxon>Kitasatosporales</taxon>
        <taxon>Streptomycetaceae</taxon>
        <taxon>Streptomyces</taxon>
    </lineage>
</organism>
<comment type="caution">
    <text evidence="2">The sequence shown here is derived from an EMBL/GenBank/DDBJ whole genome shotgun (WGS) entry which is preliminary data.</text>
</comment>